<keyword evidence="3 8" id="KW-0479">Metal-binding</keyword>
<dbReference type="SUPFAM" id="SSF54897">
    <property type="entry name" value="Protease propeptides/inhibitors"/>
    <property type="match status" value="1"/>
</dbReference>
<dbReference type="PANTHER" id="PTHR14218:SF15">
    <property type="entry name" value="TRIPEPTIDYL-PEPTIDASE 1"/>
    <property type="match status" value="1"/>
</dbReference>
<reference evidence="11" key="1">
    <citation type="submission" date="2023-03" db="EMBL/GenBank/DDBJ databases">
        <title>Massive genome expansion in bonnet fungi (Mycena s.s.) driven by repeated elements and novel gene families across ecological guilds.</title>
        <authorList>
            <consortium name="Lawrence Berkeley National Laboratory"/>
            <person name="Harder C.B."/>
            <person name="Miyauchi S."/>
            <person name="Viragh M."/>
            <person name="Kuo A."/>
            <person name="Thoen E."/>
            <person name="Andreopoulos B."/>
            <person name="Lu D."/>
            <person name="Skrede I."/>
            <person name="Drula E."/>
            <person name="Henrissat B."/>
            <person name="Morin E."/>
            <person name="Kohler A."/>
            <person name="Barry K."/>
            <person name="LaButti K."/>
            <person name="Morin E."/>
            <person name="Salamov A."/>
            <person name="Lipzen A."/>
            <person name="Mereny Z."/>
            <person name="Hegedus B."/>
            <person name="Baldrian P."/>
            <person name="Stursova M."/>
            <person name="Weitz H."/>
            <person name="Taylor A."/>
            <person name="Grigoriev I.V."/>
            <person name="Nagy L.G."/>
            <person name="Martin F."/>
            <person name="Kauserud H."/>
        </authorList>
    </citation>
    <scope>NUCLEOTIDE SEQUENCE</scope>
    <source>
        <strain evidence="11">9284</strain>
    </source>
</reference>
<organism evidence="11 12">
    <name type="scientific">Roridomyces roridus</name>
    <dbReference type="NCBI Taxonomy" id="1738132"/>
    <lineage>
        <taxon>Eukaryota</taxon>
        <taxon>Fungi</taxon>
        <taxon>Dikarya</taxon>
        <taxon>Basidiomycota</taxon>
        <taxon>Agaricomycotina</taxon>
        <taxon>Agaricomycetes</taxon>
        <taxon>Agaricomycetidae</taxon>
        <taxon>Agaricales</taxon>
        <taxon>Marasmiineae</taxon>
        <taxon>Mycenaceae</taxon>
        <taxon>Roridomyces</taxon>
    </lineage>
</organism>
<feature type="domain" description="Peptidase S53" evidence="10">
    <location>
        <begin position="208"/>
        <end position="592"/>
    </location>
</feature>
<dbReference type="GO" id="GO:0005576">
    <property type="term" value="C:extracellular region"/>
    <property type="evidence" value="ECO:0007669"/>
    <property type="project" value="UniProtKB-SubCell"/>
</dbReference>
<feature type="binding site" evidence="8">
    <location>
        <position position="573"/>
    </location>
    <ligand>
        <name>Ca(2+)</name>
        <dbReference type="ChEBI" id="CHEBI:29108"/>
    </ligand>
</feature>
<dbReference type="SMART" id="SM00944">
    <property type="entry name" value="Pro-kuma_activ"/>
    <property type="match status" value="1"/>
</dbReference>
<dbReference type="InterPro" id="IPR015366">
    <property type="entry name" value="S53_propep"/>
</dbReference>
<proteinExistence type="predicted"/>
<dbReference type="AlphaFoldDB" id="A0AAD7FXB2"/>
<keyword evidence="2 8" id="KW-0645">Protease</keyword>
<protein>
    <submittedName>
        <fullName evidence="11">Tripeptidyl peptidase A</fullName>
    </submittedName>
</protein>
<evidence type="ECO:0000313" key="12">
    <source>
        <dbReference type="Proteomes" id="UP001221142"/>
    </source>
</evidence>
<evidence type="ECO:0000313" key="11">
    <source>
        <dbReference type="EMBL" id="KAJ7647839.1"/>
    </source>
</evidence>
<keyword evidence="6 8" id="KW-0106">Calcium</keyword>
<feature type="active site" description="Charge relay system" evidence="8">
    <location>
        <position position="287"/>
    </location>
</feature>
<dbReference type="PROSITE" id="PS51695">
    <property type="entry name" value="SEDOLISIN"/>
    <property type="match status" value="1"/>
</dbReference>
<accession>A0AAD7FXB2</accession>
<feature type="chain" id="PRO_5042255013" evidence="9">
    <location>
        <begin position="19"/>
        <end position="592"/>
    </location>
</feature>
<dbReference type="InterPro" id="IPR050819">
    <property type="entry name" value="Tripeptidyl-peptidase_I"/>
</dbReference>
<comment type="cofactor">
    <cofactor evidence="8">
        <name>Ca(2+)</name>
        <dbReference type="ChEBI" id="CHEBI:29108"/>
    </cofactor>
    <text evidence="8">Binds 1 Ca(2+) ion per subunit.</text>
</comment>
<feature type="binding site" evidence="8">
    <location>
        <position position="552"/>
    </location>
    <ligand>
        <name>Ca(2+)</name>
        <dbReference type="ChEBI" id="CHEBI:29108"/>
    </ligand>
</feature>
<comment type="subcellular location">
    <subcellularLocation>
        <location evidence="1">Secreted</location>
        <location evidence="1">Extracellular space</location>
    </subcellularLocation>
</comment>
<keyword evidence="5 8" id="KW-0720">Serine protease</keyword>
<dbReference type="InterPro" id="IPR036852">
    <property type="entry name" value="Peptidase_S8/S53_dom_sf"/>
</dbReference>
<dbReference type="PANTHER" id="PTHR14218">
    <property type="entry name" value="PROTEASE S8 TRIPEPTIDYL PEPTIDASE I CLN2"/>
    <property type="match status" value="1"/>
</dbReference>
<feature type="binding site" evidence="8">
    <location>
        <position position="553"/>
    </location>
    <ligand>
        <name>Ca(2+)</name>
        <dbReference type="ChEBI" id="CHEBI:29108"/>
    </ligand>
</feature>
<dbReference type="CDD" id="cd04056">
    <property type="entry name" value="Peptidases_S53"/>
    <property type="match status" value="1"/>
</dbReference>
<evidence type="ECO:0000256" key="8">
    <source>
        <dbReference type="PROSITE-ProRule" id="PRU01032"/>
    </source>
</evidence>
<gene>
    <name evidence="11" type="ORF">FB45DRAFT_1102172</name>
</gene>
<dbReference type="SUPFAM" id="SSF52743">
    <property type="entry name" value="Subtilisin-like"/>
    <property type="match status" value="1"/>
</dbReference>
<dbReference type="Pfam" id="PF09286">
    <property type="entry name" value="Pro-kuma_activ"/>
    <property type="match status" value="1"/>
</dbReference>
<evidence type="ECO:0000256" key="5">
    <source>
        <dbReference type="ARBA" id="ARBA00022825"/>
    </source>
</evidence>
<dbReference type="GO" id="GO:0006508">
    <property type="term" value="P:proteolysis"/>
    <property type="evidence" value="ECO:0007669"/>
    <property type="project" value="UniProtKB-KW"/>
</dbReference>
<evidence type="ECO:0000256" key="2">
    <source>
        <dbReference type="ARBA" id="ARBA00022670"/>
    </source>
</evidence>
<keyword evidence="12" id="KW-1185">Reference proteome</keyword>
<dbReference type="CDD" id="cd11377">
    <property type="entry name" value="Pro-peptidase_S53"/>
    <property type="match status" value="1"/>
</dbReference>
<evidence type="ECO:0000256" key="6">
    <source>
        <dbReference type="ARBA" id="ARBA00022837"/>
    </source>
</evidence>
<dbReference type="GO" id="GO:0004252">
    <property type="term" value="F:serine-type endopeptidase activity"/>
    <property type="evidence" value="ECO:0007669"/>
    <property type="project" value="UniProtKB-UniRule"/>
</dbReference>
<evidence type="ECO:0000256" key="1">
    <source>
        <dbReference type="ARBA" id="ARBA00004239"/>
    </source>
</evidence>
<dbReference type="Proteomes" id="UP001221142">
    <property type="component" value="Unassembled WGS sequence"/>
</dbReference>
<feature type="signal peptide" evidence="9">
    <location>
        <begin position="1"/>
        <end position="18"/>
    </location>
</feature>
<sequence length="592" mass="63989">MAPLSLLWLFASLNVAFASSQVKHSLSGVPDGWIQTLDVLPPTQGINLRFGLAHGFSTIESLLQDISDPSHPNYGNHLSKEEVHILSAPTDDTLHKVQAWLSAHDANSMTWSPAKDSVSAVLSVSSAEEMLSTRFSLFEHTKTGERIVRALSYSLPDFLLDHIDFVHPTTAFLDPRRHGLREIGVRHTAREAGPSPLNQSDFISCVTIMDPPCVRSVYNIGNYTPDASLPNHLGVAGYLNISARQDSLRLYLDDYIPESVGSNYTFDVVNITGPFEPQTGVDEGNLDTQLAIQVAYPIPMTYYTTNSIPPSLGEDGDPPGINEPYLNFIDYIMGLDDPPTVITTSYGDDVRSFVQISWITLLRSAKASQNWEPGKFLFPGDSGLGVGSAPLCIANTGNNASTFLPNFPASCPYVTTVGESFGPQDGSGGFVPQMAESDSGAGFSNYFDRPSYQDAVVSAYLDGPANANETPEQARMYNHRGRAFPDMVLIGSGAFFDSFFNRWDIGGGTSASVPTAAGIIALLNDWRLRHGKPTMGFLNPFLYGVGSAGFTDITEGTVDGCEQPGFNATAGWDPASGLGYPNFQKLQELALL</sequence>
<evidence type="ECO:0000256" key="9">
    <source>
        <dbReference type="SAM" id="SignalP"/>
    </source>
</evidence>
<feature type="active site" description="Charge relay system" evidence="8">
    <location>
        <position position="283"/>
    </location>
</feature>
<comment type="caution">
    <text evidence="11">The sequence shown here is derived from an EMBL/GenBank/DDBJ whole genome shotgun (WGS) entry which is preliminary data.</text>
</comment>
<keyword evidence="9" id="KW-0732">Signal</keyword>
<evidence type="ECO:0000256" key="4">
    <source>
        <dbReference type="ARBA" id="ARBA00022801"/>
    </source>
</evidence>
<dbReference type="InterPro" id="IPR023828">
    <property type="entry name" value="Peptidase_S8_Ser-AS"/>
</dbReference>
<evidence type="ECO:0000256" key="3">
    <source>
        <dbReference type="ARBA" id="ARBA00022723"/>
    </source>
</evidence>
<dbReference type="GO" id="GO:0046872">
    <property type="term" value="F:metal ion binding"/>
    <property type="evidence" value="ECO:0007669"/>
    <property type="project" value="UniProtKB-UniRule"/>
</dbReference>
<keyword evidence="4 8" id="KW-0378">Hydrolase</keyword>
<keyword evidence="7" id="KW-0865">Zymogen</keyword>
<evidence type="ECO:0000259" key="10">
    <source>
        <dbReference type="PROSITE" id="PS51695"/>
    </source>
</evidence>
<dbReference type="Gene3D" id="3.40.50.200">
    <property type="entry name" value="Peptidase S8/S53 domain"/>
    <property type="match status" value="1"/>
</dbReference>
<feature type="binding site" evidence="8">
    <location>
        <position position="571"/>
    </location>
    <ligand>
        <name>Ca(2+)</name>
        <dbReference type="ChEBI" id="CHEBI:29108"/>
    </ligand>
</feature>
<dbReference type="GO" id="GO:0008240">
    <property type="term" value="F:tripeptidyl-peptidase activity"/>
    <property type="evidence" value="ECO:0007669"/>
    <property type="project" value="TreeGrafter"/>
</dbReference>
<feature type="active site" description="Charge relay system" evidence="8">
    <location>
        <position position="510"/>
    </location>
</feature>
<dbReference type="PROSITE" id="PS00138">
    <property type="entry name" value="SUBTILASE_SER"/>
    <property type="match status" value="1"/>
</dbReference>
<evidence type="ECO:0000256" key="7">
    <source>
        <dbReference type="ARBA" id="ARBA00023145"/>
    </source>
</evidence>
<dbReference type="EMBL" id="JARKIF010000002">
    <property type="protein sequence ID" value="KAJ7647839.1"/>
    <property type="molecule type" value="Genomic_DNA"/>
</dbReference>
<name>A0AAD7FXB2_9AGAR</name>
<dbReference type="InterPro" id="IPR030400">
    <property type="entry name" value="Sedolisin_dom"/>
</dbReference>